<evidence type="ECO:0000256" key="10">
    <source>
        <dbReference type="HAMAP-Rule" id="MF_00306"/>
    </source>
</evidence>
<evidence type="ECO:0000256" key="1">
    <source>
        <dbReference type="ARBA" id="ARBA00005450"/>
    </source>
</evidence>
<dbReference type="SUPFAM" id="SSF47364">
    <property type="entry name" value="Domain of the SRP/SRP receptor G-proteins"/>
    <property type="match status" value="1"/>
</dbReference>
<dbReference type="GO" id="GO:0003924">
    <property type="term" value="F:GTPase activity"/>
    <property type="evidence" value="ECO:0007669"/>
    <property type="project" value="UniProtKB-UniRule"/>
</dbReference>
<comment type="domain">
    <text evidence="10">Composed of three domains: the N-terminal N domain, which is responsible for interactions with the ribosome, the central G domain, which binds GTP, and the C-terminal M domain, which binds the RNA and the signal sequence of the RNC.</text>
</comment>
<dbReference type="CDD" id="cd18539">
    <property type="entry name" value="SRP_G"/>
    <property type="match status" value="1"/>
</dbReference>
<comment type="subunit">
    <text evidence="10">Part of the signal recognition particle protein translocation system, which is composed of SRP and FtsY.</text>
</comment>
<comment type="similarity">
    <text evidence="1 10">Belongs to the GTP-binding SRP family. SRP54 subfamily.</text>
</comment>
<dbReference type="EC" id="3.6.5.4" evidence="10"/>
<gene>
    <name evidence="10 13" type="primary">ffh</name>
    <name evidence="13" type="ORF">FG904_02970</name>
</gene>
<dbReference type="InterPro" id="IPR003593">
    <property type="entry name" value="AAA+_ATPase"/>
</dbReference>
<sequence>MAKKVQVNEEDILEVTRDIKLALLEADVNLKVIKEFIANVKQKALDSQLTHKLNPSQHMISIVRDELVSILGSKTQEVKIDKKPFIIMMAGLQGSGKTTASAKLAFFLRKKKMVEKPLLVAADIYRPAAVDQLVTLAKQIQVDYYQQGTNVSAQTIVQNAIQHAKENGNDLIIIDTAGRLAIDEPLMNELKEIKQLVHPGEILFVADALSGQDIINVAQAFHDNLKLTGTIITKLDSDARGGAALSLRQVLNIPIKFIGTGEKTSNFEIFHPDRMAERILGMGDVLTLIEHAKESIDEDKAQTMVERMFSGQFTLDDLLEQIKQMKNLGKFSKILKMLPGNLANRVSEQDLDSAEEKMRVYQILMSSMTKKERKNPKLLKQASRKERILKGSGRSTQEYNKLLSDFDNMSKKMSEISKKIKSGGGLNGLGDLGKMF</sequence>
<evidence type="ECO:0000256" key="7">
    <source>
        <dbReference type="ARBA" id="ARBA00023135"/>
    </source>
</evidence>
<keyword evidence="8 10" id="KW-0687">Ribonucleoprotein</keyword>
<name>A0A5B7XVZ0_9MOLU</name>
<dbReference type="NCBIfam" id="TIGR00959">
    <property type="entry name" value="ffh"/>
    <property type="match status" value="1"/>
</dbReference>
<dbReference type="GO" id="GO:0006614">
    <property type="term" value="P:SRP-dependent cotranslational protein targeting to membrane"/>
    <property type="evidence" value="ECO:0007669"/>
    <property type="project" value="InterPro"/>
</dbReference>
<dbReference type="InterPro" id="IPR022941">
    <property type="entry name" value="SRP54"/>
</dbReference>
<feature type="binding site" evidence="10">
    <location>
        <begin position="233"/>
        <end position="236"/>
    </location>
    <ligand>
        <name>GTP</name>
        <dbReference type="ChEBI" id="CHEBI:37565"/>
    </ligand>
</feature>
<dbReference type="InterPro" id="IPR036891">
    <property type="entry name" value="Signal_recog_part_SRP54_M_sf"/>
</dbReference>
<proteinExistence type="inferred from homology"/>
<dbReference type="PANTHER" id="PTHR11564">
    <property type="entry name" value="SIGNAL RECOGNITION PARTICLE 54K PROTEIN SRP54"/>
    <property type="match status" value="1"/>
</dbReference>
<dbReference type="AlphaFoldDB" id="A0A5B7XVZ0"/>
<comment type="function">
    <text evidence="10">Involved in targeting and insertion of nascent membrane proteins into the cytoplasmic membrane. Binds to the hydrophobic signal sequence of the ribosome-nascent chain (RNC) as it emerges from the ribosomes. The SRP-RNC complex is then targeted to the cytoplasmic membrane where it interacts with the SRP receptor FtsY.</text>
</comment>
<evidence type="ECO:0000256" key="2">
    <source>
        <dbReference type="ARBA" id="ARBA00022490"/>
    </source>
</evidence>
<evidence type="ECO:0000256" key="5">
    <source>
        <dbReference type="ARBA" id="ARBA00022884"/>
    </source>
</evidence>
<dbReference type="InterPro" id="IPR036225">
    <property type="entry name" value="SRP/SRP_N"/>
</dbReference>
<dbReference type="Proteomes" id="UP000305457">
    <property type="component" value="Chromosome"/>
</dbReference>
<dbReference type="Gene3D" id="3.40.50.300">
    <property type="entry name" value="P-loop containing nucleotide triphosphate hydrolases"/>
    <property type="match status" value="1"/>
</dbReference>
<organism evidence="13 14">
    <name type="scientific">Mycoplasma nasistruthionis</name>
    <dbReference type="NCBI Taxonomy" id="353852"/>
    <lineage>
        <taxon>Bacteria</taxon>
        <taxon>Bacillati</taxon>
        <taxon>Mycoplasmatota</taxon>
        <taxon>Mollicutes</taxon>
        <taxon>Mycoplasmataceae</taxon>
        <taxon>Mycoplasma</taxon>
    </lineage>
</organism>
<dbReference type="InterPro" id="IPR027417">
    <property type="entry name" value="P-loop_NTPase"/>
</dbReference>
<keyword evidence="3 10" id="KW-0547">Nucleotide-binding</keyword>
<dbReference type="Gene3D" id="1.20.120.140">
    <property type="entry name" value="Signal recognition particle SRP54, nucleotide-binding domain"/>
    <property type="match status" value="1"/>
</dbReference>
<comment type="catalytic activity">
    <reaction evidence="9 10">
        <text>GTP + H2O = GDP + phosphate + H(+)</text>
        <dbReference type="Rhea" id="RHEA:19669"/>
        <dbReference type="ChEBI" id="CHEBI:15377"/>
        <dbReference type="ChEBI" id="CHEBI:15378"/>
        <dbReference type="ChEBI" id="CHEBI:37565"/>
        <dbReference type="ChEBI" id="CHEBI:43474"/>
        <dbReference type="ChEBI" id="CHEBI:58189"/>
        <dbReference type="EC" id="3.6.5.4"/>
    </reaction>
</comment>
<dbReference type="InterPro" id="IPR013822">
    <property type="entry name" value="Signal_recog_particl_SRP54_hlx"/>
</dbReference>
<dbReference type="Gene3D" id="1.10.260.30">
    <property type="entry name" value="Signal recognition particle, SRP54 subunit, M-domain"/>
    <property type="match status" value="1"/>
</dbReference>
<dbReference type="Pfam" id="PF02978">
    <property type="entry name" value="SRP_SPB"/>
    <property type="match status" value="1"/>
</dbReference>
<feature type="domain" description="SRP54-type proteins GTP-binding" evidence="12">
    <location>
        <begin position="254"/>
        <end position="267"/>
    </location>
</feature>
<keyword evidence="2 10" id="KW-0963">Cytoplasm</keyword>
<dbReference type="GO" id="GO:0008312">
    <property type="term" value="F:7S RNA binding"/>
    <property type="evidence" value="ECO:0007669"/>
    <property type="project" value="InterPro"/>
</dbReference>
<keyword evidence="6 10" id="KW-0342">GTP-binding</keyword>
<dbReference type="SUPFAM" id="SSF52540">
    <property type="entry name" value="P-loop containing nucleoside triphosphate hydrolases"/>
    <property type="match status" value="1"/>
</dbReference>
<evidence type="ECO:0000256" key="8">
    <source>
        <dbReference type="ARBA" id="ARBA00023274"/>
    </source>
</evidence>
<dbReference type="InterPro" id="IPR004780">
    <property type="entry name" value="SRP"/>
</dbReference>
<evidence type="ECO:0000256" key="9">
    <source>
        <dbReference type="ARBA" id="ARBA00048027"/>
    </source>
</evidence>
<evidence type="ECO:0000256" key="11">
    <source>
        <dbReference type="SAM" id="MobiDB-lite"/>
    </source>
</evidence>
<evidence type="ECO:0000313" key="13">
    <source>
        <dbReference type="EMBL" id="QCZ36949.1"/>
    </source>
</evidence>
<evidence type="ECO:0000256" key="3">
    <source>
        <dbReference type="ARBA" id="ARBA00022741"/>
    </source>
</evidence>
<dbReference type="HAMAP" id="MF_00306">
    <property type="entry name" value="SRP54"/>
    <property type="match status" value="1"/>
</dbReference>
<comment type="subcellular location">
    <subcellularLocation>
        <location evidence="10">Cytoplasm</location>
    </subcellularLocation>
    <text evidence="10">The SRP-RNC complex is targeted to the cytoplasmic membrane.</text>
</comment>
<evidence type="ECO:0000256" key="4">
    <source>
        <dbReference type="ARBA" id="ARBA00022801"/>
    </source>
</evidence>
<dbReference type="SMART" id="SM00963">
    <property type="entry name" value="SRP54_N"/>
    <property type="match status" value="1"/>
</dbReference>
<dbReference type="PROSITE" id="PS00300">
    <property type="entry name" value="SRP54"/>
    <property type="match status" value="1"/>
</dbReference>
<keyword evidence="5 10" id="KW-0694">RNA-binding</keyword>
<accession>A0A5B7XVZ0</accession>
<dbReference type="KEGG" id="mnh:FG904_02970"/>
<dbReference type="Pfam" id="PF02881">
    <property type="entry name" value="SRP54_N"/>
    <property type="match status" value="1"/>
</dbReference>
<keyword evidence="7 10" id="KW-0733">Signal recognition particle</keyword>
<protein>
    <recommendedName>
        <fullName evidence="10">Signal recognition particle protein</fullName>
        <ecNumber evidence="10">3.6.5.4</ecNumber>
    </recommendedName>
    <alternativeName>
        <fullName evidence="10">Fifty-four homolog</fullName>
    </alternativeName>
</protein>
<dbReference type="SUPFAM" id="SSF47446">
    <property type="entry name" value="Signal peptide-binding domain"/>
    <property type="match status" value="1"/>
</dbReference>
<reference evidence="13 14" key="1">
    <citation type="submission" date="2019-06" db="EMBL/GenBank/DDBJ databases">
        <title>Mycoplasma sp. 2F1A isolated from ostrich.</title>
        <authorList>
            <person name="Spergser J."/>
        </authorList>
    </citation>
    <scope>NUCLEOTIDE SEQUENCE [LARGE SCALE GENOMIC DNA]</scope>
    <source>
        <strain evidence="13 14">2F1A</strain>
    </source>
</reference>
<dbReference type="SMART" id="SM00962">
    <property type="entry name" value="SRP54"/>
    <property type="match status" value="1"/>
</dbReference>
<dbReference type="EMBL" id="CP040825">
    <property type="protein sequence ID" value="QCZ36949.1"/>
    <property type="molecule type" value="Genomic_DNA"/>
</dbReference>
<evidence type="ECO:0000256" key="6">
    <source>
        <dbReference type="ARBA" id="ARBA00023134"/>
    </source>
</evidence>
<evidence type="ECO:0000259" key="12">
    <source>
        <dbReference type="PROSITE" id="PS00300"/>
    </source>
</evidence>
<dbReference type="Pfam" id="PF00448">
    <property type="entry name" value="SRP54"/>
    <property type="match status" value="1"/>
</dbReference>
<dbReference type="GO" id="GO:0048500">
    <property type="term" value="C:signal recognition particle"/>
    <property type="evidence" value="ECO:0007669"/>
    <property type="project" value="UniProtKB-UniRule"/>
</dbReference>
<dbReference type="OrthoDB" id="9804720at2"/>
<feature type="binding site" evidence="10">
    <location>
        <begin position="91"/>
        <end position="98"/>
    </location>
    <ligand>
        <name>GTP</name>
        <dbReference type="ChEBI" id="CHEBI:37565"/>
    </ligand>
</feature>
<dbReference type="RefSeq" id="WP_139592429.1">
    <property type="nucleotide sequence ID" value="NZ_CP040825.1"/>
</dbReference>
<dbReference type="InterPro" id="IPR004125">
    <property type="entry name" value="Signal_recog_particle_SRP54_M"/>
</dbReference>
<evidence type="ECO:0000313" key="14">
    <source>
        <dbReference type="Proteomes" id="UP000305457"/>
    </source>
</evidence>
<keyword evidence="4 10" id="KW-0378">Hydrolase</keyword>
<dbReference type="InterPro" id="IPR042101">
    <property type="entry name" value="SRP54_N_sf"/>
</dbReference>
<feature type="binding site" evidence="10">
    <location>
        <begin position="175"/>
        <end position="179"/>
    </location>
    <ligand>
        <name>GTP</name>
        <dbReference type="ChEBI" id="CHEBI:37565"/>
    </ligand>
</feature>
<dbReference type="PANTHER" id="PTHR11564:SF5">
    <property type="entry name" value="SIGNAL RECOGNITION PARTICLE SUBUNIT SRP54"/>
    <property type="match status" value="1"/>
</dbReference>
<dbReference type="SMART" id="SM00382">
    <property type="entry name" value="AAA"/>
    <property type="match status" value="1"/>
</dbReference>
<dbReference type="InterPro" id="IPR000897">
    <property type="entry name" value="SRP54_GTPase_dom"/>
</dbReference>
<dbReference type="GO" id="GO:0005525">
    <property type="term" value="F:GTP binding"/>
    <property type="evidence" value="ECO:0007669"/>
    <property type="project" value="UniProtKB-UniRule"/>
</dbReference>
<feature type="region of interest" description="Disordered" evidence="11">
    <location>
        <begin position="372"/>
        <end position="391"/>
    </location>
</feature>